<dbReference type="Pfam" id="PF07690">
    <property type="entry name" value="MFS_1"/>
    <property type="match status" value="1"/>
</dbReference>
<dbReference type="Gene3D" id="1.20.1250.20">
    <property type="entry name" value="MFS general substrate transporter like domains"/>
    <property type="match status" value="1"/>
</dbReference>
<protein>
    <submittedName>
        <fullName evidence="9">17585_t:CDS:1</fullName>
    </submittedName>
</protein>
<evidence type="ECO:0000313" key="10">
    <source>
        <dbReference type="Proteomes" id="UP000789342"/>
    </source>
</evidence>
<dbReference type="InterPro" id="IPR020846">
    <property type="entry name" value="MFS_dom"/>
</dbReference>
<feature type="compositionally biased region" description="Acidic residues" evidence="6">
    <location>
        <begin position="35"/>
        <end position="46"/>
    </location>
</feature>
<keyword evidence="4 7" id="KW-1133">Transmembrane helix</keyword>
<dbReference type="InterPro" id="IPR036259">
    <property type="entry name" value="MFS_trans_sf"/>
</dbReference>
<feature type="transmembrane region" description="Helical" evidence="7">
    <location>
        <begin position="260"/>
        <end position="279"/>
    </location>
</feature>
<gene>
    <name evidence="9" type="ORF">AMORRO_LOCUS12562</name>
</gene>
<reference evidence="9" key="1">
    <citation type="submission" date="2021-06" db="EMBL/GenBank/DDBJ databases">
        <authorList>
            <person name="Kallberg Y."/>
            <person name="Tangrot J."/>
            <person name="Rosling A."/>
        </authorList>
    </citation>
    <scope>NUCLEOTIDE SEQUENCE</scope>
    <source>
        <strain evidence="9">CL551</strain>
    </source>
</reference>
<proteinExistence type="predicted"/>
<feature type="transmembrane region" description="Helical" evidence="7">
    <location>
        <begin position="428"/>
        <end position="446"/>
    </location>
</feature>
<dbReference type="CDD" id="cd17316">
    <property type="entry name" value="MFS_SV2_like"/>
    <property type="match status" value="1"/>
</dbReference>
<feature type="transmembrane region" description="Helical" evidence="7">
    <location>
        <begin position="453"/>
        <end position="472"/>
    </location>
</feature>
<evidence type="ECO:0000259" key="8">
    <source>
        <dbReference type="PROSITE" id="PS50850"/>
    </source>
</evidence>
<dbReference type="PROSITE" id="PS50850">
    <property type="entry name" value="MFS"/>
    <property type="match status" value="1"/>
</dbReference>
<dbReference type="GO" id="GO:0022857">
    <property type="term" value="F:transmembrane transporter activity"/>
    <property type="evidence" value="ECO:0007669"/>
    <property type="project" value="InterPro"/>
</dbReference>
<feature type="transmembrane region" description="Helical" evidence="7">
    <location>
        <begin position="544"/>
        <end position="563"/>
    </location>
</feature>
<organism evidence="9 10">
    <name type="scientific">Acaulospora morrowiae</name>
    <dbReference type="NCBI Taxonomy" id="94023"/>
    <lineage>
        <taxon>Eukaryota</taxon>
        <taxon>Fungi</taxon>
        <taxon>Fungi incertae sedis</taxon>
        <taxon>Mucoromycota</taxon>
        <taxon>Glomeromycotina</taxon>
        <taxon>Glomeromycetes</taxon>
        <taxon>Diversisporales</taxon>
        <taxon>Acaulosporaceae</taxon>
        <taxon>Acaulospora</taxon>
    </lineage>
</organism>
<dbReference type="EMBL" id="CAJVPV010018743">
    <property type="protein sequence ID" value="CAG8708549.1"/>
    <property type="molecule type" value="Genomic_DNA"/>
</dbReference>
<name>A0A9N9HVS4_9GLOM</name>
<evidence type="ECO:0000256" key="5">
    <source>
        <dbReference type="ARBA" id="ARBA00023136"/>
    </source>
</evidence>
<dbReference type="InterPro" id="IPR011701">
    <property type="entry name" value="MFS"/>
</dbReference>
<feature type="transmembrane region" description="Helical" evidence="7">
    <location>
        <begin position="159"/>
        <end position="178"/>
    </location>
</feature>
<feature type="transmembrane region" description="Helical" evidence="7">
    <location>
        <begin position="184"/>
        <end position="206"/>
    </location>
</feature>
<dbReference type="Proteomes" id="UP000789342">
    <property type="component" value="Unassembled WGS sequence"/>
</dbReference>
<evidence type="ECO:0000256" key="2">
    <source>
        <dbReference type="ARBA" id="ARBA00022448"/>
    </source>
</evidence>
<feature type="region of interest" description="Disordered" evidence="6">
    <location>
        <begin position="30"/>
        <end position="53"/>
    </location>
</feature>
<evidence type="ECO:0000256" key="4">
    <source>
        <dbReference type="ARBA" id="ARBA00022989"/>
    </source>
</evidence>
<feature type="transmembrane region" description="Helical" evidence="7">
    <location>
        <begin position="478"/>
        <end position="498"/>
    </location>
</feature>
<dbReference type="GO" id="GO:0016020">
    <property type="term" value="C:membrane"/>
    <property type="evidence" value="ECO:0007669"/>
    <property type="project" value="UniProtKB-SubCell"/>
</dbReference>
<evidence type="ECO:0000313" key="9">
    <source>
        <dbReference type="EMBL" id="CAG8708549.1"/>
    </source>
</evidence>
<keyword evidence="5 7" id="KW-0472">Membrane</keyword>
<sequence>MDLSEPGSIIFEREKFLSANSTFVNGNQETTATEAEAEEENDDSSDEQIFLPGDSEEDDDLIVISGKEYPKTGFEEIIEKIGMGKFQKRLLWLCGFGWFADNLWFQATSIILPRVQTHFQVSNSIIGLLPSSIILGMMFGAIFWGVFSDTFGRKQAFNWTLAMTAMFGLISSLSQNFTQICISMFFLGASVGGNLPVDGAIFLEFVPKDKQYLLTFMSVFWPFGSVVTSVIAYFILPPFSCPENGTTSCDVHTHNNGWKYLLAICGTITFIMFISRILFFRLRESPKFLIVRNRKQEAVDVLREIARINGRDISIHVSDLTTSGSDDRTVLPMTYPFLSSVKQPHKKKFTNPASFLRNCISLKLQEIRPLFTPKWIRTTILVWLFWSLNSVAFNMFNTFLPKFLENQETRNESNNDSSKVITEVLKDYIIFSICGVPGSLIGTYLIETPLGRIYTMSLGAFGSSLSVFLFAIFDSRAWSITCNVLFNILNIIEYSVIYGYTAEVFETRVRGTANGIASACARVAGMAGPIIAGNLLAISITLPLYVSAAAFFLVGVCMISLPIETRGRQAL</sequence>
<feature type="transmembrane region" description="Helical" evidence="7">
    <location>
        <begin position="213"/>
        <end position="236"/>
    </location>
</feature>
<dbReference type="PANTHER" id="PTHR23511">
    <property type="entry name" value="SYNAPTIC VESICLE GLYCOPROTEIN 2"/>
    <property type="match status" value="1"/>
</dbReference>
<dbReference type="PANTHER" id="PTHR23511:SF5">
    <property type="entry name" value="MAJOR FACILITATOR-TYPE TRANSPORTER HXNZ-RELATED"/>
    <property type="match status" value="1"/>
</dbReference>
<keyword evidence="3 7" id="KW-0812">Transmembrane</keyword>
<accession>A0A9N9HVS4</accession>
<evidence type="ECO:0000256" key="3">
    <source>
        <dbReference type="ARBA" id="ARBA00022692"/>
    </source>
</evidence>
<feature type="domain" description="Major facilitator superfamily (MFS) profile" evidence="8">
    <location>
        <begin position="90"/>
        <end position="566"/>
    </location>
</feature>
<keyword evidence="10" id="KW-1185">Reference proteome</keyword>
<evidence type="ECO:0000256" key="6">
    <source>
        <dbReference type="SAM" id="MobiDB-lite"/>
    </source>
</evidence>
<comment type="subcellular location">
    <subcellularLocation>
        <location evidence="1">Membrane</location>
        <topology evidence="1">Multi-pass membrane protein</topology>
    </subcellularLocation>
</comment>
<evidence type="ECO:0000256" key="7">
    <source>
        <dbReference type="SAM" id="Phobius"/>
    </source>
</evidence>
<dbReference type="OrthoDB" id="3936150at2759"/>
<comment type="caution">
    <text evidence="9">The sequence shown here is derived from an EMBL/GenBank/DDBJ whole genome shotgun (WGS) entry which is preliminary data.</text>
</comment>
<dbReference type="SUPFAM" id="SSF103473">
    <property type="entry name" value="MFS general substrate transporter"/>
    <property type="match status" value="1"/>
</dbReference>
<dbReference type="AlphaFoldDB" id="A0A9N9HVS4"/>
<feature type="transmembrane region" description="Helical" evidence="7">
    <location>
        <begin position="90"/>
        <end position="112"/>
    </location>
</feature>
<keyword evidence="2" id="KW-0813">Transport</keyword>
<feature type="transmembrane region" description="Helical" evidence="7">
    <location>
        <begin position="124"/>
        <end position="147"/>
    </location>
</feature>
<evidence type="ECO:0000256" key="1">
    <source>
        <dbReference type="ARBA" id="ARBA00004141"/>
    </source>
</evidence>